<evidence type="ECO:0000313" key="2">
    <source>
        <dbReference type="Proteomes" id="UP001224890"/>
    </source>
</evidence>
<dbReference type="EMBL" id="JAHMHR010000107">
    <property type="protein sequence ID" value="KAK1657039.1"/>
    <property type="molecule type" value="Genomic_DNA"/>
</dbReference>
<keyword evidence="2" id="KW-1185">Reference proteome</keyword>
<protein>
    <submittedName>
        <fullName evidence="1">Uncharacterized protein</fullName>
    </submittedName>
</protein>
<dbReference type="Proteomes" id="UP001224890">
    <property type="component" value="Unassembled WGS sequence"/>
</dbReference>
<dbReference type="RefSeq" id="XP_060421803.1">
    <property type="nucleotide sequence ID" value="XM_060578528.1"/>
</dbReference>
<dbReference type="GeneID" id="85463054"/>
<gene>
    <name evidence="1" type="ORF">BDP55DRAFT_721725</name>
</gene>
<organism evidence="1 2">
    <name type="scientific">Colletotrichum godetiae</name>
    <dbReference type="NCBI Taxonomy" id="1209918"/>
    <lineage>
        <taxon>Eukaryota</taxon>
        <taxon>Fungi</taxon>
        <taxon>Dikarya</taxon>
        <taxon>Ascomycota</taxon>
        <taxon>Pezizomycotina</taxon>
        <taxon>Sordariomycetes</taxon>
        <taxon>Hypocreomycetidae</taxon>
        <taxon>Glomerellales</taxon>
        <taxon>Glomerellaceae</taxon>
        <taxon>Colletotrichum</taxon>
        <taxon>Colletotrichum acutatum species complex</taxon>
    </lineage>
</organism>
<name>A0AAJ0A5S6_9PEZI</name>
<evidence type="ECO:0000313" key="1">
    <source>
        <dbReference type="EMBL" id="KAK1657039.1"/>
    </source>
</evidence>
<sequence>MTRETGQETLGRGQVYFVGRGKKRWKPTPPSYSASVVRCISSNGTEHGAERSFYVAANLLGMTLLAKQLLAQVWLLDAGSAASGAGNGQLPHRVLTECQLFRRTNIILQQIMGHESIMGVSSDSLCRYANMRRIEYTLPDCGMTASPCWSGSASLRSSNCGQVRGYKQILVSYQ</sequence>
<comment type="caution">
    <text evidence="1">The sequence shown here is derived from an EMBL/GenBank/DDBJ whole genome shotgun (WGS) entry which is preliminary data.</text>
</comment>
<dbReference type="AlphaFoldDB" id="A0AAJ0A5S6"/>
<accession>A0AAJ0A5S6</accession>
<reference evidence="1" key="1">
    <citation type="submission" date="2021-06" db="EMBL/GenBank/DDBJ databases">
        <title>Comparative genomics, transcriptomics and evolutionary studies reveal genomic signatures of adaptation to plant cell wall in hemibiotrophic fungi.</title>
        <authorList>
            <consortium name="DOE Joint Genome Institute"/>
            <person name="Baroncelli R."/>
            <person name="Diaz J.F."/>
            <person name="Benocci T."/>
            <person name="Peng M."/>
            <person name="Battaglia E."/>
            <person name="Haridas S."/>
            <person name="Andreopoulos W."/>
            <person name="Labutti K."/>
            <person name="Pangilinan J."/>
            <person name="Floch G.L."/>
            <person name="Makela M.R."/>
            <person name="Henrissat B."/>
            <person name="Grigoriev I.V."/>
            <person name="Crouch J.A."/>
            <person name="De Vries R.P."/>
            <person name="Sukno S.A."/>
            <person name="Thon M.R."/>
        </authorList>
    </citation>
    <scope>NUCLEOTIDE SEQUENCE</scope>
    <source>
        <strain evidence="1">CBS 193.32</strain>
    </source>
</reference>
<proteinExistence type="predicted"/>